<sequence length="56" mass="6454">MNPITQFNQKYDDFITGIAGKMDNIDLVLLRTIKVNIEEIIMLGIVILSLFWVLTK</sequence>
<dbReference type="EMBL" id="LKCM01000152">
    <property type="protein sequence ID" value="KPQ43385.1"/>
    <property type="molecule type" value="Genomic_DNA"/>
</dbReference>
<name>A0A0P7ZF63_9EURY</name>
<organism evidence="2 3">
    <name type="scientific">Candidatus Methanoperedens nitratireducens</name>
    <dbReference type="NCBI Taxonomy" id="1392998"/>
    <lineage>
        <taxon>Archaea</taxon>
        <taxon>Methanobacteriati</taxon>
        <taxon>Methanobacteriota</taxon>
        <taxon>Stenosarchaea group</taxon>
        <taxon>Methanomicrobia</taxon>
        <taxon>Methanosarcinales</taxon>
        <taxon>ANME-2 cluster</taxon>
        <taxon>Candidatus Methanoperedentaceae</taxon>
        <taxon>Candidatus Methanoperedens</taxon>
    </lineage>
</organism>
<dbReference type="AlphaFoldDB" id="A0A0P7ZF63"/>
<keyword evidence="1" id="KW-1133">Transmembrane helix</keyword>
<dbReference type="Proteomes" id="UP000050360">
    <property type="component" value="Unassembled WGS sequence"/>
</dbReference>
<keyword evidence="1" id="KW-0472">Membrane</keyword>
<accession>A0A0P7ZF63</accession>
<evidence type="ECO:0000313" key="3">
    <source>
        <dbReference type="Proteomes" id="UP000050360"/>
    </source>
</evidence>
<proteinExistence type="predicted"/>
<protein>
    <submittedName>
        <fullName evidence="2">Uncharacterized protein</fullName>
    </submittedName>
</protein>
<comment type="caution">
    <text evidence="2">The sequence shown here is derived from an EMBL/GenBank/DDBJ whole genome shotgun (WGS) entry which is preliminary data.</text>
</comment>
<evidence type="ECO:0000256" key="1">
    <source>
        <dbReference type="SAM" id="Phobius"/>
    </source>
</evidence>
<reference evidence="2 3" key="1">
    <citation type="submission" date="2015-09" db="EMBL/GenBank/DDBJ databases">
        <title>A metagenomics-based metabolic model of nitrate-dependent anaerobic oxidation of methane by Methanoperedens-like archaea.</title>
        <authorList>
            <person name="Arshad A."/>
            <person name="Speth D.R."/>
            <person name="De Graaf R.M."/>
            <person name="Op Den Camp H.J."/>
            <person name="Jetten M.S."/>
            <person name="Welte C.U."/>
        </authorList>
    </citation>
    <scope>NUCLEOTIDE SEQUENCE [LARGE SCALE GENOMIC DNA]</scope>
</reference>
<keyword evidence="1" id="KW-0812">Transmembrane</keyword>
<gene>
    <name evidence="2" type="ORF">MPEBLZ_02051</name>
</gene>
<evidence type="ECO:0000313" key="2">
    <source>
        <dbReference type="EMBL" id="KPQ43385.1"/>
    </source>
</evidence>
<feature type="transmembrane region" description="Helical" evidence="1">
    <location>
        <begin position="35"/>
        <end position="54"/>
    </location>
</feature>